<dbReference type="SMART" id="SM00091">
    <property type="entry name" value="PAS"/>
    <property type="match status" value="3"/>
</dbReference>
<dbReference type="InterPro" id="IPR011006">
    <property type="entry name" value="CheY-like_superfamily"/>
</dbReference>
<evidence type="ECO:0000313" key="26">
    <source>
        <dbReference type="EMBL" id="QSX30466.1"/>
    </source>
</evidence>
<keyword evidence="7 19" id="KW-0812">Transmembrane</keyword>
<dbReference type="EC" id="2.7.13.3" evidence="3"/>
<dbReference type="Pfam" id="PF03924">
    <property type="entry name" value="CHASE"/>
    <property type="match status" value="1"/>
</dbReference>
<keyword evidence="9" id="KW-0418">Kinase</keyword>
<dbReference type="InterPro" id="IPR042240">
    <property type="entry name" value="CHASE_sf"/>
</dbReference>
<dbReference type="PANTHER" id="PTHR45339:SF1">
    <property type="entry name" value="HYBRID SIGNAL TRANSDUCTION HISTIDINE KINASE J"/>
    <property type="match status" value="1"/>
</dbReference>
<evidence type="ECO:0000256" key="4">
    <source>
        <dbReference type="ARBA" id="ARBA00022475"/>
    </source>
</evidence>
<evidence type="ECO:0000256" key="7">
    <source>
        <dbReference type="ARBA" id="ARBA00022692"/>
    </source>
</evidence>
<comment type="subcellular location">
    <subcellularLocation>
        <location evidence="2">Cell membrane</location>
        <topology evidence="2">Multi-pass membrane protein</topology>
    </subcellularLocation>
</comment>
<dbReference type="SMART" id="SM00388">
    <property type="entry name" value="HisKA"/>
    <property type="match status" value="1"/>
</dbReference>
<evidence type="ECO:0000256" key="19">
    <source>
        <dbReference type="SAM" id="Phobius"/>
    </source>
</evidence>
<dbReference type="CDD" id="cd17546">
    <property type="entry name" value="REC_hyHK_CKI1_RcsC-like"/>
    <property type="match status" value="2"/>
</dbReference>
<dbReference type="GO" id="GO:0000155">
    <property type="term" value="F:phosphorelay sensor kinase activity"/>
    <property type="evidence" value="ECO:0007669"/>
    <property type="project" value="InterPro"/>
</dbReference>
<evidence type="ECO:0000313" key="27">
    <source>
        <dbReference type="Proteomes" id="UP000663281"/>
    </source>
</evidence>
<dbReference type="InterPro" id="IPR003661">
    <property type="entry name" value="HisK_dim/P_dom"/>
</dbReference>
<dbReference type="PANTHER" id="PTHR45339">
    <property type="entry name" value="HYBRID SIGNAL TRANSDUCTION HISTIDINE KINASE J"/>
    <property type="match status" value="1"/>
</dbReference>
<dbReference type="SMART" id="SM01079">
    <property type="entry name" value="CHASE"/>
    <property type="match status" value="1"/>
</dbReference>
<dbReference type="InterPro" id="IPR036097">
    <property type="entry name" value="HisK_dim/P_sf"/>
</dbReference>
<feature type="coiled-coil region" evidence="18">
    <location>
        <begin position="1308"/>
        <end position="1335"/>
    </location>
</feature>
<dbReference type="SUPFAM" id="SSF47226">
    <property type="entry name" value="Histidine-containing phosphotransfer domain, HPT domain"/>
    <property type="match status" value="1"/>
</dbReference>
<evidence type="ECO:0000256" key="2">
    <source>
        <dbReference type="ARBA" id="ARBA00004651"/>
    </source>
</evidence>
<evidence type="ECO:0000256" key="15">
    <source>
        <dbReference type="ARBA" id="ARBA00068150"/>
    </source>
</evidence>
<evidence type="ECO:0000256" key="17">
    <source>
        <dbReference type="PROSITE-ProRule" id="PRU00169"/>
    </source>
</evidence>
<feature type="modified residue" description="Phosphohistidine" evidence="16">
    <location>
        <position position="1346"/>
    </location>
</feature>
<dbReference type="PROSITE" id="PS50110">
    <property type="entry name" value="RESPONSE_REGULATORY"/>
    <property type="match status" value="2"/>
</dbReference>
<feature type="domain" description="CHASE" evidence="24">
    <location>
        <begin position="77"/>
        <end position="226"/>
    </location>
</feature>
<sequence>MKLELTSLLKDKWVLLTLVLGIGLSLLVTEHISRRNEDRIRDAVRESADQAIHSALTRIELYQYGLRGARGAVLTAGEDGISRELFRRYSYTRNVDTEFPGARGFGFIRRVPEAKEEEFIHQARADDWPDFSIRQLARHPDERYIIQYIEPVDRNIQAVGLDIASELNRRTAADDAMDSGEVRLTGPITLVQATGLPQQSFLILMPIYRGGKVPPTREQRREAAFGWSYAPLIMSEVLADQRLDPKRMRLQLFDVTAEQEEVFFDSGQTDTDDLYPYEEIHQVFGRTWKARYSVTPLFVSQLHLPTSSALAILGVSASLLLSALVGVININHRNKSRLQQEQAKLAAIVESSADGIIGKTLAGVITSWNGGARKIFGYRADEALGQTVESLLLPDDLKHEEAQILARLAQGESIPHFESQRRKKDGSMVYVSVTASPIYDDHNKVIGASTTVRDITEQKRSELKIQQLNSNLERQVQERTSELAKVNVLLSNVLRAASEVAIIATDIHGQIRLFNHGAECLLGYKSNEVQGHCTPVRFHLESELDSRAQLLSREYGYQVTGFKTLTIRSELLGAETREWTYVRKDGNTLPVSLSVTPMRDADNKIIGYLQIATDISQQRNHQQELEAARDELISVRDQLLMAAKVAQLGIWSWNLSSNSLEWNDKMYELYEQPTELRQTGLKLSHWQERLHPQDKDRIQAQLQATVEGISRFDPIFRLQLPSGQVRYIQAGAYVEYDGQGNALKVMGINRDITSERELESWLRQAKEQSDAASAAKSIFLANMSHEIRTPMNAALGMLQLLHKTELSAKQQEYVSKAQIAATSLLNLLNDILDYSKIDAGKLELELHPFSLNELMQDLAVILLGNLKDKNLELMYDIDLALPDLVRGDRLRLQQVLINLASNAIKFTEHGEVVIGAHLLERDEDQTLIRISVKDTGIGINKDQQQKIFEGFTQAEASISRRFGGTGLGLGISRCLIDLMGSELHLDSEPGVGSHFWFDLRLPAEDSPIALPQQSRGRVLVVDDNALSLTVMCRTLAELGFEYQAASGGSEALSLLAQSDEFDTVLLDCYMPDMTGFEVAREIKSRQGKALCPTIVMVTAYSPIELDRALDSGSSLFEGYICKPFTPSQLLNTLEGAKTGSVSLPPVRPEPSQRLEGLRILLVEDNEFNRLVALELLEGEGAEVQIAEDGEQGVKLATDPRNHFDLVLMDMQMPGIDGLEATRRIRSHGELKQLPIIAMTANVSAEDQKACLLAGMNAHLGKPLDFSEVVQLILSYVSPKTAMAEASIPRKTANEESVEAILKRFGNDISLYRKLLDNYRSDLRQLTDKLQQQLDAADISAIGQTLHTLKGTSATIGVSAVRDKAANLEIALRTAKDPEALTLKFARELVPALNELAAKNLDLIHGALPEMVRQQAPDEVSISNEELMRMADELAAHLHTGNLKALDLVGELHQALTGLSPLNTDSHKLVKLTESLKFKDALNLLSKLREQL</sequence>
<dbReference type="PROSITE" id="PS50112">
    <property type="entry name" value="PAS"/>
    <property type="match status" value="2"/>
</dbReference>
<dbReference type="CDD" id="cd00082">
    <property type="entry name" value="HisKA"/>
    <property type="match status" value="1"/>
</dbReference>
<dbReference type="Pfam" id="PF00512">
    <property type="entry name" value="HisKA"/>
    <property type="match status" value="1"/>
</dbReference>
<dbReference type="Pfam" id="PF08447">
    <property type="entry name" value="PAS_3"/>
    <property type="match status" value="1"/>
</dbReference>
<evidence type="ECO:0000256" key="18">
    <source>
        <dbReference type="SAM" id="Coils"/>
    </source>
</evidence>
<comment type="catalytic activity">
    <reaction evidence="1">
        <text>ATP + protein L-histidine = ADP + protein N-phospho-L-histidine.</text>
        <dbReference type="EC" id="2.7.13.3"/>
    </reaction>
</comment>
<dbReference type="FunFam" id="1.10.287.130:FF:000002">
    <property type="entry name" value="Two-component osmosensing histidine kinase"/>
    <property type="match status" value="1"/>
</dbReference>
<dbReference type="InterPro" id="IPR004358">
    <property type="entry name" value="Sig_transdc_His_kin-like_C"/>
</dbReference>
<evidence type="ECO:0000256" key="5">
    <source>
        <dbReference type="ARBA" id="ARBA00022553"/>
    </source>
</evidence>
<comment type="subunit">
    <text evidence="14">At low DSF concentrations, interacts with RpfF.</text>
</comment>
<evidence type="ECO:0000259" key="22">
    <source>
        <dbReference type="PROSITE" id="PS50112"/>
    </source>
</evidence>
<dbReference type="SUPFAM" id="SSF55874">
    <property type="entry name" value="ATPase domain of HSP90 chaperone/DNA topoisomerase II/histidine kinase"/>
    <property type="match status" value="1"/>
</dbReference>
<feature type="modified residue" description="4-aspartylphosphate" evidence="17">
    <location>
        <position position="1067"/>
    </location>
</feature>
<dbReference type="Pfam" id="PF13426">
    <property type="entry name" value="PAS_9"/>
    <property type="match status" value="1"/>
</dbReference>
<keyword evidence="12" id="KW-0902">Two-component regulatory system</keyword>
<dbReference type="GO" id="GO:0005524">
    <property type="term" value="F:ATP binding"/>
    <property type="evidence" value="ECO:0007669"/>
    <property type="project" value="UniProtKB-KW"/>
</dbReference>
<evidence type="ECO:0000259" key="20">
    <source>
        <dbReference type="PROSITE" id="PS50109"/>
    </source>
</evidence>
<dbReference type="SMART" id="SM00073">
    <property type="entry name" value="HPT"/>
    <property type="match status" value="1"/>
</dbReference>
<evidence type="ECO:0000256" key="11">
    <source>
        <dbReference type="ARBA" id="ARBA00022989"/>
    </source>
</evidence>
<dbReference type="InterPro" id="IPR035965">
    <property type="entry name" value="PAS-like_dom_sf"/>
</dbReference>
<dbReference type="InterPro" id="IPR036641">
    <property type="entry name" value="HPT_dom_sf"/>
</dbReference>
<feature type="domain" description="Response regulatory" evidence="21">
    <location>
        <begin position="1017"/>
        <end position="1137"/>
    </location>
</feature>
<feature type="domain" description="PAS" evidence="22">
    <location>
        <begin position="486"/>
        <end position="531"/>
    </location>
</feature>
<evidence type="ECO:0000256" key="10">
    <source>
        <dbReference type="ARBA" id="ARBA00022840"/>
    </source>
</evidence>
<dbReference type="SUPFAM" id="SSF47384">
    <property type="entry name" value="Homodimeric domain of signal transducing histidine kinase"/>
    <property type="match status" value="1"/>
</dbReference>
<keyword evidence="4" id="KW-1003">Cell membrane</keyword>
<evidence type="ECO:0000256" key="1">
    <source>
        <dbReference type="ARBA" id="ARBA00000085"/>
    </source>
</evidence>
<dbReference type="InterPro" id="IPR001789">
    <property type="entry name" value="Sig_transdc_resp-reg_receiver"/>
</dbReference>
<dbReference type="Gene3D" id="3.40.50.2300">
    <property type="match status" value="2"/>
</dbReference>
<dbReference type="EMBL" id="CP071504">
    <property type="protein sequence ID" value="QSX30466.1"/>
    <property type="molecule type" value="Genomic_DNA"/>
</dbReference>
<evidence type="ECO:0000256" key="16">
    <source>
        <dbReference type="PROSITE-ProRule" id="PRU00110"/>
    </source>
</evidence>
<dbReference type="SMART" id="SM00387">
    <property type="entry name" value="HATPase_c"/>
    <property type="match status" value="1"/>
</dbReference>
<dbReference type="PRINTS" id="PR00344">
    <property type="entry name" value="BCTRLSENSOR"/>
</dbReference>
<dbReference type="InterPro" id="IPR005467">
    <property type="entry name" value="His_kinase_dom"/>
</dbReference>
<dbReference type="KEGG" id="scyp:JYB88_02055"/>
<dbReference type="InterPro" id="IPR000014">
    <property type="entry name" value="PAS"/>
</dbReference>
<organism evidence="26 27">
    <name type="scientific">Shewanella cyperi</name>
    <dbReference type="NCBI Taxonomy" id="2814292"/>
    <lineage>
        <taxon>Bacteria</taxon>
        <taxon>Pseudomonadati</taxon>
        <taxon>Pseudomonadota</taxon>
        <taxon>Gammaproteobacteria</taxon>
        <taxon>Alteromonadales</taxon>
        <taxon>Shewanellaceae</taxon>
        <taxon>Shewanella</taxon>
    </lineage>
</organism>
<dbReference type="CDD" id="cd00088">
    <property type="entry name" value="HPT"/>
    <property type="match status" value="1"/>
</dbReference>
<keyword evidence="13 19" id="KW-0472">Membrane</keyword>
<dbReference type="InterPro" id="IPR001610">
    <property type="entry name" value="PAC"/>
</dbReference>
<dbReference type="InterPro" id="IPR000700">
    <property type="entry name" value="PAS-assoc_C"/>
</dbReference>
<dbReference type="InterPro" id="IPR006189">
    <property type="entry name" value="CHASE_dom"/>
</dbReference>
<feature type="domain" description="Response regulatory" evidence="21">
    <location>
        <begin position="1158"/>
        <end position="1276"/>
    </location>
</feature>
<dbReference type="Pfam" id="PF00989">
    <property type="entry name" value="PAS"/>
    <property type="match status" value="1"/>
</dbReference>
<feature type="domain" description="PAC" evidence="23">
    <location>
        <begin position="415"/>
        <end position="467"/>
    </location>
</feature>
<keyword evidence="5 17" id="KW-0597">Phosphoprotein</keyword>
<dbReference type="Gene3D" id="3.30.565.10">
    <property type="entry name" value="Histidine kinase-like ATPase, C-terminal domain"/>
    <property type="match status" value="1"/>
</dbReference>
<dbReference type="GO" id="GO:0005886">
    <property type="term" value="C:plasma membrane"/>
    <property type="evidence" value="ECO:0007669"/>
    <property type="project" value="UniProtKB-SubCell"/>
</dbReference>
<dbReference type="PROSITE" id="PS50894">
    <property type="entry name" value="HPT"/>
    <property type="match status" value="1"/>
</dbReference>
<dbReference type="PROSITE" id="PS50839">
    <property type="entry name" value="CHASE"/>
    <property type="match status" value="1"/>
</dbReference>
<evidence type="ECO:0000256" key="3">
    <source>
        <dbReference type="ARBA" id="ARBA00012438"/>
    </source>
</evidence>
<dbReference type="InterPro" id="IPR008207">
    <property type="entry name" value="Sig_transdc_His_kin_Hpt_dom"/>
</dbReference>
<evidence type="ECO:0000256" key="12">
    <source>
        <dbReference type="ARBA" id="ARBA00023012"/>
    </source>
</evidence>
<dbReference type="InterPro" id="IPR013767">
    <property type="entry name" value="PAS_fold"/>
</dbReference>
<dbReference type="PROSITE" id="PS50113">
    <property type="entry name" value="PAC"/>
    <property type="match status" value="3"/>
</dbReference>
<feature type="modified residue" description="4-aspartylphosphate" evidence="17">
    <location>
        <position position="1209"/>
    </location>
</feature>
<dbReference type="InterPro" id="IPR003594">
    <property type="entry name" value="HATPase_dom"/>
</dbReference>
<dbReference type="FunFam" id="3.30.565.10:FF:000010">
    <property type="entry name" value="Sensor histidine kinase RcsC"/>
    <property type="match status" value="1"/>
</dbReference>
<dbReference type="RefSeq" id="WP_207325309.1">
    <property type="nucleotide sequence ID" value="NZ_CP071504.1"/>
</dbReference>
<feature type="domain" description="Histidine kinase" evidence="20">
    <location>
        <begin position="782"/>
        <end position="1003"/>
    </location>
</feature>
<dbReference type="Pfam" id="PF00072">
    <property type="entry name" value="Response_reg"/>
    <property type="match status" value="2"/>
</dbReference>
<protein>
    <recommendedName>
        <fullName evidence="15">Sensory/regulatory protein RpfC</fullName>
        <ecNumber evidence="3">2.7.13.3</ecNumber>
    </recommendedName>
</protein>
<reference evidence="26 27" key="1">
    <citation type="submission" date="2021-03" db="EMBL/GenBank/DDBJ databases">
        <title>Novel species identification of genus Shewanella.</title>
        <authorList>
            <person name="Liu G."/>
            <person name="Zhang Q."/>
        </authorList>
    </citation>
    <scope>NUCLEOTIDE SEQUENCE [LARGE SCALE GENOMIC DNA]</scope>
    <source>
        <strain evidence="26 27">FJAT-53726</strain>
    </source>
</reference>
<dbReference type="SMART" id="SM00086">
    <property type="entry name" value="PAC"/>
    <property type="match status" value="3"/>
</dbReference>
<proteinExistence type="predicted"/>
<dbReference type="GO" id="GO:0006355">
    <property type="term" value="P:regulation of DNA-templated transcription"/>
    <property type="evidence" value="ECO:0007669"/>
    <property type="project" value="InterPro"/>
</dbReference>
<dbReference type="Pfam" id="PF01627">
    <property type="entry name" value="Hpt"/>
    <property type="match status" value="1"/>
</dbReference>
<evidence type="ECO:0000259" key="23">
    <source>
        <dbReference type="PROSITE" id="PS50113"/>
    </source>
</evidence>
<keyword evidence="27" id="KW-1185">Reference proteome</keyword>
<feature type="domain" description="PAC" evidence="23">
    <location>
        <begin position="575"/>
        <end position="627"/>
    </location>
</feature>
<dbReference type="SUPFAM" id="SSF52172">
    <property type="entry name" value="CheY-like"/>
    <property type="match status" value="2"/>
</dbReference>
<dbReference type="Gene3D" id="3.30.450.350">
    <property type="entry name" value="CHASE domain"/>
    <property type="match status" value="1"/>
</dbReference>
<feature type="domain" description="PAS" evidence="22">
    <location>
        <begin position="341"/>
        <end position="412"/>
    </location>
</feature>
<evidence type="ECO:0000259" key="21">
    <source>
        <dbReference type="PROSITE" id="PS50110"/>
    </source>
</evidence>
<dbReference type="Gene3D" id="2.10.70.100">
    <property type="match status" value="1"/>
</dbReference>
<keyword evidence="10" id="KW-0067">ATP-binding</keyword>
<gene>
    <name evidence="26" type="ORF">JYB88_02055</name>
</gene>
<accession>A0A975AL72</accession>
<evidence type="ECO:0000256" key="8">
    <source>
        <dbReference type="ARBA" id="ARBA00022741"/>
    </source>
</evidence>
<dbReference type="Gene3D" id="1.10.287.130">
    <property type="match status" value="1"/>
</dbReference>
<evidence type="ECO:0000259" key="25">
    <source>
        <dbReference type="PROSITE" id="PS50894"/>
    </source>
</evidence>
<feature type="domain" description="PAC" evidence="23">
    <location>
        <begin position="712"/>
        <end position="764"/>
    </location>
</feature>
<keyword evidence="8" id="KW-0547">Nucleotide-binding</keyword>
<evidence type="ECO:0000256" key="14">
    <source>
        <dbReference type="ARBA" id="ARBA00064003"/>
    </source>
</evidence>
<dbReference type="Proteomes" id="UP000663281">
    <property type="component" value="Chromosome"/>
</dbReference>
<name>A0A975AL72_9GAMM</name>
<dbReference type="InterPro" id="IPR036890">
    <property type="entry name" value="HATPase_C_sf"/>
</dbReference>
<keyword evidence="18" id="KW-0175">Coiled coil</keyword>
<feature type="transmembrane region" description="Helical" evidence="19">
    <location>
        <begin position="12"/>
        <end position="29"/>
    </location>
</feature>
<keyword evidence="11 19" id="KW-1133">Transmembrane helix</keyword>
<dbReference type="NCBIfam" id="TIGR00229">
    <property type="entry name" value="sensory_box"/>
    <property type="match status" value="2"/>
</dbReference>
<dbReference type="CDD" id="cd00130">
    <property type="entry name" value="PAS"/>
    <property type="match status" value="2"/>
</dbReference>
<dbReference type="Pfam" id="PF02518">
    <property type="entry name" value="HATPase_c"/>
    <property type="match status" value="1"/>
</dbReference>
<dbReference type="Gene3D" id="3.30.450.20">
    <property type="entry name" value="PAS domain"/>
    <property type="match status" value="3"/>
</dbReference>
<dbReference type="InterPro" id="IPR013655">
    <property type="entry name" value="PAS_fold_3"/>
</dbReference>
<dbReference type="SUPFAM" id="SSF55785">
    <property type="entry name" value="PYP-like sensor domain (PAS domain)"/>
    <property type="match status" value="3"/>
</dbReference>
<evidence type="ECO:0000256" key="13">
    <source>
        <dbReference type="ARBA" id="ARBA00023136"/>
    </source>
</evidence>
<dbReference type="SMART" id="SM00448">
    <property type="entry name" value="REC"/>
    <property type="match status" value="2"/>
</dbReference>
<evidence type="ECO:0000256" key="9">
    <source>
        <dbReference type="ARBA" id="ARBA00022777"/>
    </source>
</evidence>
<keyword evidence="6" id="KW-0808">Transferase</keyword>
<dbReference type="CDD" id="cd16922">
    <property type="entry name" value="HATPase_EvgS-ArcB-TorS-like"/>
    <property type="match status" value="1"/>
</dbReference>
<dbReference type="PROSITE" id="PS50109">
    <property type="entry name" value="HIS_KIN"/>
    <property type="match status" value="1"/>
</dbReference>
<evidence type="ECO:0000256" key="6">
    <source>
        <dbReference type="ARBA" id="ARBA00022679"/>
    </source>
</evidence>
<feature type="domain" description="HPt" evidence="25">
    <location>
        <begin position="1307"/>
        <end position="1406"/>
    </location>
</feature>
<dbReference type="Gene3D" id="1.20.120.160">
    <property type="entry name" value="HPT domain"/>
    <property type="match status" value="1"/>
</dbReference>
<evidence type="ECO:0000259" key="24">
    <source>
        <dbReference type="PROSITE" id="PS50839"/>
    </source>
</evidence>